<dbReference type="OMA" id="SWRMTTP"/>
<dbReference type="Proteomes" id="UP000006790">
    <property type="component" value="Chromosome 1"/>
</dbReference>
<evidence type="ECO:0000313" key="12">
    <source>
        <dbReference type="Proteomes" id="UP000006790"/>
    </source>
</evidence>
<dbReference type="SUPFAM" id="SSF103506">
    <property type="entry name" value="Mitochondrial carrier"/>
    <property type="match status" value="1"/>
</dbReference>
<comment type="subcellular location">
    <subcellularLocation>
        <location evidence="1">Mitochondrion membrane</location>
        <topology evidence="1">Multi-pass membrane protein</topology>
    </subcellularLocation>
</comment>
<evidence type="ECO:0000256" key="5">
    <source>
        <dbReference type="ARBA" id="ARBA00022737"/>
    </source>
</evidence>
<feature type="repeat" description="Solcar" evidence="9">
    <location>
        <begin position="158"/>
        <end position="247"/>
    </location>
</feature>
<dbReference type="PANTHER" id="PTHR45624">
    <property type="entry name" value="MITOCHONDRIAL BASIC AMINO ACIDS TRANSPORTER-RELATED"/>
    <property type="match status" value="1"/>
</dbReference>
<dbReference type="Gene3D" id="1.50.40.10">
    <property type="entry name" value="Mitochondrial carrier domain"/>
    <property type="match status" value="1"/>
</dbReference>
<sequence>MADKSYTYSVEEPNVPPSSSSFIGAVTAGGRSMVIQFTSFYLRAPMKIFRPAKYDYTYYLRVLSDHDNKALDNKIYKQSGYRSSRSWFWNPKYTYFLENSSIGVLTKALNKYGWKVLPDRVLPPLLLNSAAGVVLYTTYLSSLSYFGSSSENESGGHPAISNVLKAGFLAGTAQAIASAPIDAIYTRSSANELLSLTKKHSNLWQYGIAKFKEIGLIGCFGGFGLSFLKESLGFAVYFTTFEFLKGQACSGIVASVNRYRELKYSTAYSHILNPYKEESNENQEPVSTSFVSKRELEWFQRSFTFVGGVTAAFFLQLIQYPMLKLQKVHITRLEAIDIYQKAVENKSNSYPVKSLQAAKLKVRPRDTGLIHLYYNSYLDTFEHIKFLNKNTSIRRWLYKGFIRNTLALIPGTTAGLLVLEYMRSNLDDELDVRKFVE</sequence>
<dbReference type="KEGG" id="erc:Ecym_1364"/>
<dbReference type="EMBL" id="CP002497">
    <property type="protein sequence ID" value="AET37597.1"/>
    <property type="molecule type" value="Genomic_DNA"/>
</dbReference>
<dbReference type="InterPro" id="IPR023395">
    <property type="entry name" value="MCP_dom_sf"/>
</dbReference>
<comment type="similarity">
    <text evidence="2 10">Belongs to the mitochondrial carrier (TC 2.A.29) family.</text>
</comment>
<dbReference type="RefSeq" id="XP_003644414.1">
    <property type="nucleotide sequence ID" value="XM_003644366.1"/>
</dbReference>
<dbReference type="PANTHER" id="PTHR45624:SF26">
    <property type="entry name" value="CARRIER PROTEIN, PUTATIVE (AFU_ORTHOLOGUE AFUA_1G07710)-RELATED"/>
    <property type="match status" value="1"/>
</dbReference>
<name>G8JND3_ERECY</name>
<gene>
    <name evidence="11" type="ordered locus">Ecym_1364</name>
</gene>
<evidence type="ECO:0000256" key="6">
    <source>
        <dbReference type="ARBA" id="ARBA00022989"/>
    </source>
</evidence>
<evidence type="ECO:0000256" key="4">
    <source>
        <dbReference type="ARBA" id="ARBA00022692"/>
    </source>
</evidence>
<accession>G8JND3</accession>
<organism evidence="11 12">
    <name type="scientific">Eremothecium cymbalariae (strain CBS 270.75 / DBVPG 7215 / KCTC 17166 / NRRL Y-17582)</name>
    <name type="common">Yeast</name>
    <dbReference type="NCBI Taxonomy" id="931890"/>
    <lineage>
        <taxon>Eukaryota</taxon>
        <taxon>Fungi</taxon>
        <taxon>Dikarya</taxon>
        <taxon>Ascomycota</taxon>
        <taxon>Saccharomycotina</taxon>
        <taxon>Saccharomycetes</taxon>
        <taxon>Saccharomycetales</taxon>
        <taxon>Saccharomycetaceae</taxon>
        <taxon>Eremothecium</taxon>
    </lineage>
</organism>
<dbReference type="InterPro" id="IPR050567">
    <property type="entry name" value="Mitochondrial_Carrier"/>
</dbReference>
<dbReference type="HOGENOM" id="CLU_034486_0_0_1"/>
<dbReference type="InterPro" id="IPR018108">
    <property type="entry name" value="MCP_transmembrane"/>
</dbReference>
<protein>
    <recommendedName>
        <fullName evidence="13">Mitochondrial carrier protein</fullName>
    </recommendedName>
</protein>
<keyword evidence="3 10" id="KW-0813">Transport</keyword>
<keyword evidence="8 9" id="KW-0472">Membrane</keyword>
<evidence type="ECO:0000256" key="8">
    <source>
        <dbReference type="ARBA" id="ARBA00023136"/>
    </source>
</evidence>
<keyword evidence="12" id="KW-1185">Reference proteome</keyword>
<keyword evidence="6" id="KW-1133">Transmembrane helix</keyword>
<keyword evidence="4 9" id="KW-0812">Transmembrane</keyword>
<evidence type="ECO:0000256" key="10">
    <source>
        <dbReference type="RuleBase" id="RU000488"/>
    </source>
</evidence>
<keyword evidence="7" id="KW-0496">Mitochondrion</keyword>
<dbReference type="GeneID" id="11471406"/>
<evidence type="ECO:0008006" key="13">
    <source>
        <dbReference type="Google" id="ProtNLM"/>
    </source>
</evidence>
<dbReference type="InParanoid" id="G8JND3"/>
<dbReference type="GO" id="GO:0022857">
    <property type="term" value="F:transmembrane transporter activity"/>
    <property type="evidence" value="ECO:0007669"/>
    <property type="project" value="TreeGrafter"/>
</dbReference>
<evidence type="ECO:0000256" key="2">
    <source>
        <dbReference type="ARBA" id="ARBA00006375"/>
    </source>
</evidence>
<proteinExistence type="inferred from homology"/>
<dbReference type="eggNOG" id="ENOG502QWM5">
    <property type="taxonomic scope" value="Eukaryota"/>
</dbReference>
<dbReference type="OrthoDB" id="3364892at2759"/>
<dbReference type="AlphaFoldDB" id="G8JND3"/>
<dbReference type="Pfam" id="PF00153">
    <property type="entry name" value="Mito_carr"/>
    <property type="match status" value="1"/>
</dbReference>
<dbReference type="PROSITE" id="PS50920">
    <property type="entry name" value="SOLCAR"/>
    <property type="match status" value="1"/>
</dbReference>
<evidence type="ECO:0000256" key="1">
    <source>
        <dbReference type="ARBA" id="ARBA00004225"/>
    </source>
</evidence>
<evidence type="ECO:0000313" key="11">
    <source>
        <dbReference type="EMBL" id="AET37597.1"/>
    </source>
</evidence>
<reference evidence="12" key="1">
    <citation type="journal article" date="2012" name="G3 (Bethesda)">
        <title>Pichia sorbitophila, an interspecies yeast hybrid reveals early steps of genome resolution following polyploidization.</title>
        <authorList>
            <person name="Leh Louis V."/>
            <person name="Despons L."/>
            <person name="Friedrich A."/>
            <person name="Martin T."/>
            <person name="Durrens P."/>
            <person name="Casaregola S."/>
            <person name="Neuveglise C."/>
            <person name="Fairhead C."/>
            <person name="Marck C."/>
            <person name="Cruz J.A."/>
            <person name="Straub M.L."/>
            <person name="Kugler V."/>
            <person name="Sacerdot C."/>
            <person name="Uzunov Z."/>
            <person name="Thierry A."/>
            <person name="Weiss S."/>
            <person name="Bleykasten C."/>
            <person name="De Montigny J."/>
            <person name="Jacques N."/>
            <person name="Jung P."/>
            <person name="Lemaire M."/>
            <person name="Mallet S."/>
            <person name="Morel G."/>
            <person name="Richard G.F."/>
            <person name="Sarkar A."/>
            <person name="Savel G."/>
            <person name="Schacherer J."/>
            <person name="Seret M.L."/>
            <person name="Talla E."/>
            <person name="Samson G."/>
            <person name="Jubin C."/>
            <person name="Poulain J."/>
            <person name="Vacherie B."/>
            <person name="Barbe V."/>
            <person name="Pelletier E."/>
            <person name="Sherman D.J."/>
            <person name="Westhof E."/>
            <person name="Weissenbach J."/>
            <person name="Baret P.V."/>
            <person name="Wincker P."/>
            <person name="Gaillardin C."/>
            <person name="Dujon B."/>
            <person name="Souciet J.L."/>
        </authorList>
    </citation>
    <scope>NUCLEOTIDE SEQUENCE [LARGE SCALE GENOMIC DNA]</scope>
    <source>
        <strain evidence="12">CBS 270.75 / DBVPG 7215 / KCTC 17166 / NRRL Y-17582</strain>
    </source>
</reference>
<evidence type="ECO:0000256" key="9">
    <source>
        <dbReference type="PROSITE-ProRule" id="PRU00282"/>
    </source>
</evidence>
<evidence type="ECO:0000256" key="7">
    <source>
        <dbReference type="ARBA" id="ARBA00023128"/>
    </source>
</evidence>
<evidence type="ECO:0000256" key="3">
    <source>
        <dbReference type="ARBA" id="ARBA00022448"/>
    </source>
</evidence>
<keyword evidence="5" id="KW-0677">Repeat</keyword>
<dbReference type="GO" id="GO:0031966">
    <property type="term" value="C:mitochondrial membrane"/>
    <property type="evidence" value="ECO:0007669"/>
    <property type="project" value="UniProtKB-SubCell"/>
</dbReference>